<gene>
    <name evidence="6" type="ORF">GCM10007112_18470</name>
    <name evidence="5" type="ORF">Vsou_18930</name>
</gene>
<dbReference type="Pfam" id="PF03446">
    <property type="entry name" value="NAD_binding_2"/>
    <property type="match status" value="1"/>
</dbReference>
<dbReference type="Proteomes" id="UP001060771">
    <property type="component" value="Chromosome"/>
</dbReference>
<dbReference type="PANTHER" id="PTHR22981:SF80">
    <property type="entry name" value="BLR4309 PROTEIN"/>
    <property type="match status" value="1"/>
</dbReference>
<dbReference type="Gene3D" id="1.10.1040.10">
    <property type="entry name" value="N-(1-d-carboxylethyl)-l-norvaline Dehydrogenase, domain 2"/>
    <property type="match status" value="1"/>
</dbReference>
<feature type="domain" description="6-phosphogluconate dehydrogenase NADP-binding" evidence="3">
    <location>
        <begin position="5"/>
        <end position="165"/>
    </location>
</feature>
<dbReference type="SUPFAM" id="SSF48179">
    <property type="entry name" value="6-phosphogluconate dehydrogenase C-terminal domain-like"/>
    <property type="match status" value="1"/>
</dbReference>
<dbReference type="PANTHER" id="PTHR22981">
    <property type="entry name" value="3-HYDROXYISOBUTYRATE DEHYDROGENASE-RELATED"/>
    <property type="match status" value="1"/>
</dbReference>
<reference evidence="6" key="1">
    <citation type="journal article" date="2014" name="Int. J. Syst. Evol. Microbiol.">
        <title>Complete genome sequence of Corynebacterium casei LMG S-19264T (=DSM 44701T), isolated from a smear-ripened cheese.</title>
        <authorList>
            <consortium name="US DOE Joint Genome Institute (JGI-PGF)"/>
            <person name="Walter F."/>
            <person name="Albersmeier A."/>
            <person name="Kalinowski J."/>
            <person name="Ruckert C."/>
        </authorList>
    </citation>
    <scope>NUCLEOTIDE SEQUENCE</scope>
    <source>
        <strain evidence="6">JCM 11219</strain>
    </source>
</reference>
<dbReference type="GeneID" id="76207434"/>
<dbReference type="Gene3D" id="3.40.50.720">
    <property type="entry name" value="NAD(P)-binding Rossmann-like Domain"/>
    <property type="match status" value="1"/>
</dbReference>
<proteinExistence type="predicted"/>
<keyword evidence="2" id="KW-0520">NAD</keyword>
<evidence type="ECO:0000313" key="6">
    <source>
        <dbReference type="EMBL" id="GGI82054.1"/>
    </source>
</evidence>
<dbReference type="EMBL" id="BMNM01000008">
    <property type="protein sequence ID" value="GGI82054.1"/>
    <property type="molecule type" value="Genomic_DNA"/>
</dbReference>
<reference evidence="6" key="2">
    <citation type="submission" date="2020-09" db="EMBL/GenBank/DDBJ databases">
        <authorList>
            <person name="Sun Q."/>
            <person name="Ohkuma M."/>
        </authorList>
    </citation>
    <scope>NUCLEOTIDE SEQUENCE</scope>
    <source>
        <strain evidence="6">JCM 11219</strain>
    </source>
</reference>
<dbReference type="InterPro" id="IPR008927">
    <property type="entry name" value="6-PGluconate_DH-like_C_sf"/>
</dbReference>
<dbReference type="SUPFAM" id="SSF51735">
    <property type="entry name" value="NAD(P)-binding Rossmann-fold domains"/>
    <property type="match status" value="1"/>
</dbReference>
<name>A0A830EL14_9CREN</name>
<feature type="domain" description="3-hydroxyisobutyrate dehydrogenase-like NAD-binding" evidence="4">
    <location>
        <begin position="168"/>
        <end position="288"/>
    </location>
</feature>
<dbReference type="OrthoDB" id="23890at2157"/>
<evidence type="ECO:0000259" key="3">
    <source>
        <dbReference type="Pfam" id="PF03446"/>
    </source>
</evidence>
<dbReference type="InterPro" id="IPR036291">
    <property type="entry name" value="NAD(P)-bd_dom_sf"/>
</dbReference>
<reference evidence="8" key="3">
    <citation type="submission" date="2022-09" db="EMBL/GenBank/DDBJ databases">
        <title>Complete genome sequence of Vulcanisaeta souniana.</title>
        <authorList>
            <person name="Kato S."/>
            <person name="Itoh T."/>
            <person name="Ohkuma M."/>
        </authorList>
    </citation>
    <scope>NUCLEOTIDE SEQUENCE [LARGE SCALE GENOMIC DNA]</scope>
    <source>
        <strain evidence="8">JCM 11219</strain>
    </source>
</reference>
<protein>
    <submittedName>
        <fullName evidence="6">3-hydroxyisobutyrate dehydrogenase</fullName>
    </submittedName>
</protein>
<dbReference type="GO" id="GO:0050661">
    <property type="term" value="F:NADP binding"/>
    <property type="evidence" value="ECO:0007669"/>
    <property type="project" value="InterPro"/>
</dbReference>
<dbReference type="GO" id="GO:0016616">
    <property type="term" value="F:oxidoreductase activity, acting on the CH-OH group of donors, NAD or NADP as acceptor"/>
    <property type="evidence" value="ECO:0007669"/>
    <property type="project" value="TreeGrafter"/>
</dbReference>
<organism evidence="6 7">
    <name type="scientific">Vulcanisaeta souniana JCM 11219</name>
    <dbReference type="NCBI Taxonomy" id="1293586"/>
    <lineage>
        <taxon>Archaea</taxon>
        <taxon>Thermoproteota</taxon>
        <taxon>Thermoprotei</taxon>
        <taxon>Thermoproteales</taxon>
        <taxon>Thermoproteaceae</taxon>
        <taxon>Vulcanisaeta</taxon>
    </lineage>
</organism>
<evidence type="ECO:0000313" key="8">
    <source>
        <dbReference type="Proteomes" id="UP001060771"/>
    </source>
</evidence>
<dbReference type="InterPro" id="IPR013328">
    <property type="entry name" value="6PGD_dom2"/>
</dbReference>
<dbReference type="AlphaFoldDB" id="A0A830EL14"/>
<evidence type="ECO:0000313" key="7">
    <source>
        <dbReference type="Proteomes" id="UP000657075"/>
    </source>
</evidence>
<evidence type="ECO:0000256" key="1">
    <source>
        <dbReference type="ARBA" id="ARBA00023002"/>
    </source>
</evidence>
<dbReference type="RefSeq" id="WP_188603677.1">
    <property type="nucleotide sequence ID" value="NZ_AP026830.1"/>
</dbReference>
<dbReference type="InterPro" id="IPR015815">
    <property type="entry name" value="HIBADH-related"/>
</dbReference>
<dbReference type="EMBL" id="AP026830">
    <property type="protein sequence ID" value="BDR92800.1"/>
    <property type="molecule type" value="Genomic_DNA"/>
</dbReference>
<dbReference type="InterPro" id="IPR006115">
    <property type="entry name" value="6PGDH_NADP-bd"/>
</dbReference>
<reference evidence="5" key="4">
    <citation type="journal article" date="2023" name="Microbiol. Resour. Announc.">
        <title>Complete Genome Sequence of Vulcanisaeta souniana Strain IC-059, a Hyperthermophilic Archaeon Isolated from Hot Spring Water in Japan.</title>
        <authorList>
            <person name="Kato S."/>
            <person name="Itoh T."/>
            <person name="Wu L."/>
            <person name="Ma J."/>
            <person name="Ohkuma M."/>
        </authorList>
    </citation>
    <scope>NUCLEOTIDE SEQUENCE</scope>
    <source>
        <strain evidence="5">JCM 11219</strain>
    </source>
</reference>
<dbReference type="InterPro" id="IPR029154">
    <property type="entry name" value="HIBADH-like_NADP-bd"/>
</dbReference>
<dbReference type="Pfam" id="PF14833">
    <property type="entry name" value="NAD_binding_11"/>
    <property type="match status" value="1"/>
</dbReference>
<evidence type="ECO:0000259" key="4">
    <source>
        <dbReference type="Pfam" id="PF14833"/>
    </source>
</evidence>
<dbReference type="GO" id="GO:0051287">
    <property type="term" value="F:NAD binding"/>
    <property type="evidence" value="ECO:0007669"/>
    <property type="project" value="InterPro"/>
</dbReference>
<evidence type="ECO:0000256" key="2">
    <source>
        <dbReference type="ARBA" id="ARBA00023027"/>
    </source>
</evidence>
<dbReference type="PIRSF" id="PIRSF000103">
    <property type="entry name" value="HIBADH"/>
    <property type="match status" value="1"/>
</dbReference>
<evidence type="ECO:0000313" key="5">
    <source>
        <dbReference type="EMBL" id="BDR92800.1"/>
    </source>
</evidence>
<keyword evidence="8" id="KW-1185">Reference proteome</keyword>
<accession>A0A830EL14</accession>
<keyword evidence="1" id="KW-0560">Oxidoreductase</keyword>
<sequence>MTKVKVGVAGLGVMGWRIAKNLRDAGLLIGIYNRTFDKALRFGREFGVEAFKTPSELARASDVIITMLSDDEAVKSVIVGNDGVLNGLRTGSLVIDMSTISPSTSIELANMVRSRGGDMVDAPVIGTSVAVERREIVVLVGGSEEAFNRAREVLQYTAKTIVHIGPNGYGLYAKLINNALLGSYVIALAETVQLGKSFGLSDSVILDLLTKLSSARSPTSELKVPKMLSGDYSVQFALKHMRKDLDIVNREVSMRGVPIPMTSLALQLYRMAERMGLSEEDFAAILKILIKQQ</sequence>
<dbReference type="Proteomes" id="UP000657075">
    <property type="component" value="Unassembled WGS sequence"/>
</dbReference>